<dbReference type="Gene3D" id="1.10.8.60">
    <property type="match status" value="1"/>
</dbReference>
<feature type="domain" description="Clp ATPase C-terminal" evidence="9">
    <location>
        <begin position="723"/>
        <end position="816"/>
    </location>
</feature>
<keyword evidence="3 6" id="KW-0547">Nucleotide-binding</keyword>
<evidence type="ECO:0000313" key="11">
    <source>
        <dbReference type="Proteomes" id="UP000245383"/>
    </source>
</evidence>
<evidence type="ECO:0000256" key="4">
    <source>
        <dbReference type="ARBA" id="ARBA00022840"/>
    </source>
</evidence>
<keyword evidence="4 6" id="KW-0067">ATP-binding</keyword>
<dbReference type="InterPro" id="IPR028299">
    <property type="entry name" value="ClpA/B_CS2"/>
</dbReference>
<dbReference type="AlphaFoldDB" id="A0A2T9Y391"/>
<evidence type="ECO:0000313" key="10">
    <source>
        <dbReference type="EMBL" id="PVU86798.1"/>
    </source>
</evidence>
<dbReference type="Gene3D" id="3.40.50.300">
    <property type="entry name" value="P-loop containing nucleotide triphosphate hydrolases"/>
    <property type="match status" value="3"/>
</dbReference>
<dbReference type="CDD" id="cd19499">
    <property type="entry name" value="RecA-like_ClpB_Hsp104-like"/>
    <property type="match status" value="1"/>
</dbReference>
<dbReference type="PANTHER" id="PTHR11638:SF176">
    <property type="entry name" value="HEAT SHOCK PROTEIN 78, MITOCHONDRIAL"/>
    <property type="match status" value="1"/>
</dbReference>
<name>A0A2T9Y391_9FUNG</name>
<dbReference type="Pfam" id="PF00004">
    <property type="entry name" value="AAA"/>
    <property type="match status" value="1"/>
</dbReference>
<dbReference type="Pfam" id="PF10431">
    <property type="entry name" value="ClpB_D2-small"/>
    <property type="match status" value="1"/>
</dbReference>
<dbReference type="PRINTS" id="PR00300">
    <property type="entry name" value="CLPPROTEASEA"/>
</dbReference>
<sequence>MISAISRLSCDPTPRLKAKVTRYVQSFNTKNTLQQKLFATNNIKDLQPSLRSLISFKSSFSTLNCSRLNVATNTNNVLFRDNAADLKSTLNNINVRKYSMDQGGLKMNAKPEKMLEQYTVDLTKLAAEGKLDPVIGRDEIIRRTIQVLSRRTKNNPVVIGDAGVGKTAIAEGLAQRMVNGEVPESMKNKRLIALDLGALVAGAKYRGEFEERLKGIISYVTENKNIILFIDEIHMLLGLGKSDGSMDAGNLLKPALARGMIRVLGATTVDEYRLNIEKDKALERRFQPIMVNEPSVDDTISILRGLKEKYEVYHGVSITDGALISAATLSNRYIQNRFLPDKAIDLVDEACSKLRTQQESKPESIEELERAILTIQIELESLKAETDTQSIEKINKLKESLSEKQIKRDKLVEQWKIEKENIDKIQEIRKKINSARSELEIAERNGNLSKASELRYGIIPELENQLPSDKDKDGEHISQLLNERVTSEDIANVVSRASGIPVTNMVVGERKRLLNMENLLKSRVVGQDNAVSAVADAVRLSRAGLQSDKRPIASFMFLGPTGVGKTELCKAIAEFLFGTDNAITRVDMSEYMEKFSVSRLIGAPPGYVGYDQGGELTDAVRRKPYSVVLLDEIEKAHHDVSNILLQVLDEGRLTDSQGRNIDFRNTIVIMTSNIGAELIEQDPNSESSELGDSTKKQILELVKHNFSPEFTNRVDELIVFNRLSKEMLREIVDIRIKELSTLTDKKQIHLDISNKAKDWLAETGYDPAFGARPLNRLIQKQIMNKLAKLIIENKVKNGETVKVDVVKVGDIGQIKAYDRVPHDQLFHKLKYSGIGGKLLQVIKGLYHAPRLAVKVNDAIAGVSVPGLDKKISGLLFVDDSLSLL</sequence>
<dbReference type="GO" id="GO:0043335">
    <property type="term" value="P:protein unfolding"/>
    <property type="evidence" value="ECO:0007669"/>
    <property type="project" value="TreeGrafter"/>
</dbReference>
<organism evidence="10 11">
    <name type="scientific">Smittium simulii</name>
    <dbReference type="NCBI Taxonomy" id="133385"/>
    <lineage>
        <taxon>Eukaryota</taxon>
        <taxon>Fungi</taxon>
        <taxon>Fungi incertae sedis</taxon>
        <taxon>Zoopagomycota</taxon>
        <taxon>Kickxellomycotina</taxon>
        <taxon>Harpellomycetes</taxon>
        <taxon>Harpellales</taxon>
        <taxon>Legeriomycetaceae</taxon>
        <taxon>Smittium</taxon>
    </lineage>
</organism>
<reference evidence="10 11" key="1">
    <citation type="journal article" date="2018" name="MBio">
        <title>Comparative Genomics Reveals the Core Gene Toolbox for the Fungus-Insect Symbiosis.</title>
        <authorList>
            <person name="Wang Y."/>
            <person name="Stata M."/>
            <person name="Wang W."/>
            <person name="Stajich J.E."/>
            <person name="White M.M."/>
            <person name="Moncalvo J.M."/>
        </authorList>
    </citation>
    <scope>NUCLEOTIDE SEQUENCE [LARGE SCALE GENOMIC DNA]</scope>
    <source>
        <strain evidence="10 11">SWE-8-4</strain>
    </source>
</reference>
<dbReference type="SMART" id="SM00382">
    <property type="entry name" value="AAA"/>
    <property type="match status" value="2"/>
</dbReference>
<dbReference type="InterPro" id="IPR001270">
    <property type="entry name" value="ClpA/B"/>
</dbReference>
<dbReference type="Pfam" id="PF07724">
    <property type="entry name" value="AAA_2"/>
    <property type="match status" value="1"/>
</dbReference>
<dbReference type="InterPro" id="IPR003593">
    <property type="entry name" value="AAA+_ATPase"/>
</dbReference>
<keyword evidence="11" id="KW-1185">Reference proteome</keyword>
<evidence type="ECO:0000259" key="9">
    <source>
        <dbReference type="SMART" id="SM01086"/>
    </source>
</evidence>
<feature type="coiled-coil region" evidence="7">
    <location>
        <begin position="365"/>
        <end position="445"/>
    </location>
</feature>
<evidence type="ECO:0000256" key="1">
    <source>
        <dbReference type="ARBA" id="ARBA00008675"/>
    </source>
</evidence>
<comment type="caution">
    <text evidence="10">The sequence shown here is derived from an EMBL/GenBank/DDBJ whole genome shotgun (WGS) entry which is preliminary data.</text>
</comment>
<dbReference type="InterPro" id="IPR041546">
    <property type="entry name" value="ClpA/ClpB_AAA_lid"/>
</dbReference>
<keyword evidence="5 6" id="KW-0143">Chaperone</keyword>
<dbReference type="FunFam" id="3.40.50.300:FF:000025">
    <property type="entry name" value="ATP-dependent Clp protease subunit"/>
    <property type="match status" value="1"/>
</dbReference>
<dbReference type="FunFam" id="3.40.50.300:FF:000120">
    <property type="entry name" value="ATP-dependent chaperone ClpB"/>
    <property type="match status" value="1"/>
</dbReference>
<evidence type="ECO:0000256" key="7">
    <source>
        <dbReference type="SAM" id="Coils"/>
    </source>
</evidence>
<evidence type="ECO:0000259" key="8">
    <source>
        <dbReference type="SMART" id="SM00382"/>
    </source>
</evidence>
<dbReference type="GO" id="GO:0042026">
    <property type="term" value="P:protein refolding"/>
    <property type="evidence" value="ECO:0007669"/>
    <property type="project" value="TreeGrafter"/>
</dbReference>
<dbReference type="GO" id="GO:0005759">
    <property type="term" value="C:mitochondrial matrix"/>
    <property type="evidence" value="ECO:0007669"/>
    <property type="project" value="TreeGrafter"/>
</dbReference>
<accession>A0A2T9Y391</accession>
<dbReference type="PROSITE" id="PS00870">
    <property type="entry name" value="CLPAB_1"/>
    <property type="match status" value="1"/>
</dbReference>
<keyword evidence="7" id="KW-0175">Coiled coil</keyword>
<dbReference type="OrthoDB" id="47330at2759"/>
<dbReference type="PANTHER" id="PTHR11638">
    <property type="entry name" value="ATP-DEPENDENT CLP PROTEASE"/>
    <property type="match status" value="1"/>
</dbReference>
<gene>
    <name evidence="10" type="ORF">BB561_006541</name>
</gene>
<proteinExistence type="inferred from homology"/>
<evidence type="ECO:0000256" key="2">
    <source>
        <dbReference type="ARBA" id="ARBA00022737"/>
    </source>
</evidence>
<keyword evidence="2" id="KW-0677">Repeat</keyword>
<dbReference type="FunFam" id="3.40.50.300:FF:000010">
    <property type="entry name" value="Chaperone clpB 1, putative"/>
    <property type="match status" value="1"/>
</dbReference>
<dbReference type="CDD" id="cd00009">
    <property type="entry name" value="AAA"/>
    <property type="match status" value="1"/>
</dbReference>
<dbReference type="GO" id="GO:0005524">
    <property type="term" value="F:ATP binding"/>
    <property type="evidence" value="ECO:0007669"/>
    <property type="project" value="UniProtKB-KW"/>
</dbReference>
<comment type="similarity">
    <text evidence="1 6">Belongs to the ClpA/ClpB family.</text>
</comment>
<evidence type="ECO:0000256" key="6">
    <source>
        <dbReference type="RuleBase" id="RU004432"/>
    </source>
</evidence>
<dbReference type="InterPro" id="IPR003959">
    <property type="entry name" value="ATPase_AAA_core"/>
</dbReference>
<dbReference type="InterPro" id="IPR027417">
    <property type="entry name" value="P-loop_NTPase"/>
</dbReference>
<evidence type="ECO:0008006" key="12">
    <source>
        <dbReference type="Google" id="ProtNLM"/>
    </source>
</evidence>
<evidence type="ECO:0000256" key="3">
    <source>
        <dbReference type="ARBA" id="ARBA00022741"/>
    </source>
</evidence>
<dbReference type="EMBL" id="MBFR01000603">
    <property type="protein sequence ID" value="PVU86798.1"/>
    <property type="molecule type" value="Genomic_DNA"/>
</dbReference>
<dbReference type="SMART" id="SM01086">
    <property type="entry name" value="ClpB_D2-small"/>
    <property type="match status" value="1"/>
</dbReference>
<dbReference type="PROSITE" id="PS00871">
    <property type="entry name" value="CLPAB_2"/>
    <property type="match status" value="1"/>
</dbReference>
<feature type="domain" description="AAA+ ATPase" evidence="8">
    <location>
        <begin position="152"/>
        <end position="296"/>
    </location>
</feature>
<dbReference type="SUPFAM" id="SSF52540">
    <property type="entry name" value="P-loop containing nucleoside triphosphate hydrolases"/>
    <property type="match status" value="2"/>
</dbReference>
<dbReference type="InterPro" id="IPR050130">
    <property type="entry name" value="ClpA_ClpB"/>
</dbReference>
<dbReference type="InterPro" id="IPR018368">
    <property type="entry name" value="ClpA/B_CS1"/>
</dbReference>
<dbReference type="GO" id="GO:0016887">
    <property type="term" value="F:ATP hydrolysis activity"/>
    <property type="evidence" value="ECO:0007669"/>
    <property type="project" value="InterPro"/>
</dbReference>
<evidence type="ECO:0000256" key="5">
    <source>
        <dbReference type="ARBA" id="ARBA00023186"/>
    </source>
</evidence>
<feature type="domain" description="AAA+ ATPase" evidence="8">
    <location>
        <begin position="551"/>
        <end position="724"/>
    </location>
</feature>
<dbReference type="STRING" id="133385.A0A2T9Y391"/>
<dbReference type="InterPro" id="IPR019489">
    <property type="entry name" value="Clp_ATPase_C"/>
</dbReference>
<dbReference type="Pfam" id="PF17871">
    <property type="entry name" value="AAA_lid_9"/>
    <property type="match status" value="1"/>
</dbReference>
<dbReference type="Proteomes" id="UP000245383">
    <property type="component" value="Unassembled WGS sequence"/>
</dbReference>
<dbReference type="GO" id="GO:0034605">
    <property type="term" value="P:cellular response to heat"/>
    <property type="evidence" value="ECO:0007669"/>
    <property type="project" value="TreeGrafter"/>
</dbReference>
<protein>
    <recommendedName>
        <fullName evidence="12">Clp R domain-containing protein</fullName>
    </recommendedName>
</protein>